<keyword evidence="2" id="KW-1185">Reference proteome</keyword>
<dbReference type="OrthoDB" id="285648at2"/>
<dbReference type="RefSeq" id="WP_145170304.1">
    <property type="nucleotide sequence ID" value="NZ_CP037422.1"/>
</dbReference>
<dbReference type="EMBL" id="CP037422">
    <property type="protein sequence ID" value="QDU06821.1"/>
    <property type="molecule type" value="Genomic_DNA"/>
</dbReference>
<gene>
    <name evidence="1" type="ORF">V202x_01640</name>
</gene>
<protein>
    <recommendedName>
        <fullName evidence="3">Caudovirus prohead protease</fullName>
    </recommendedName>
</protein>
<evidence type="ECO:0000313" key="2">
    <source>
        <dbReference type="Proteomes" id="UP000318384"/>
    </source>
</evidence>
<dbReference type="AlphaFoldDB" id="A0A517WNI8"/>
<name>A0A517WNI8_9PLAN</name>
<proteinExistence type="predicted"/>
<sequence>MKTKTTDSLQDILKNRTKKFGTFSRVAEKSSDLSLTCQSQPMIDERLMSARATINTSREDREGDIIVPKGVHLENFSKNPVVLWEHGLGEITRPIAKCQHPDGKIALTVEEDQITATSYFTDKSLESLQIFHLIAEGLVRATSVRAVPIKSFTRKTSNDGIGIVLEEWELIEWSWGALGVNPDAIARTLNQGTIEGKKISDTLLKSLKAVLPPTKSLTIPGWTHSDNDSLQETREVGIKEDQQIDQVSPNKNSILKTKDTNAVPFDSNDFIRLEKLSQARNLTLPQRQILTDILKQLNPIPCSQFSHDEKMLEQNVEKLTHAVEELQQKISDLLPA</sequence>
<dbReference type="Proteomes" id="UP000318384">
    <property type="component" value="Chromosome"/>
</dbReference>
<evidence type="ECO:0000313" key="1">
    <source>
        <dbReference type="EMBL" id="QDU06821.1"/>
    </source>
</evidence>
<evidence type="ECO:0008006" key="3">
    <source>
        <dbReference type="Google" id="ProtNLM"/>
    </source>
</evidence>
<reference evidence="1 2" key="1">
    <citation type="submission" date="2019-03" db="EMBL/GenBank/DDBJ databases">
        <title>Deep-cultivation of Planctomycetes and their phenomic and genomic characterization uncovers novel biology.</title>
        <authorList>
            <person name="Wiegand S."/>
            <person name="Jogler M."/>
            <person name="Boedeker C."/>
            <person name="Pinto D."/>
            <person name="Vollmers J."/>
            <person name="Rivas-Marin E."/>
            <person name="Kohn T."/>
            <person name="Peeters S.H."/>
            <person name="Heuer A."/>
            <person name="Rast P."/>
            <person name="Oberbeckmann S."/>
            <person name="Bunk B."/>
            <person name="Jeske O."/>
            <person name="Meyerdierks A."/>
            <person name="Storesund J.E."/>
            <person name="Kallscheuer N."/>
            <person name="Luecker S."/>
            <person name="Lage O.M."/>
            <person name="Pohl T."/>
            <person name="Merkel B.J."/>
            <person name="Hornburger P."/>
            <person name="Mueller R.-W."/>
            <person name="Bruemmer F."/>
            <person name="Labrenz M."/>
            <person name="Spormann A.M."/>
            <person name="Op den Camp H."/>
            <person name="Overmann J."/>
            <person name="Amann R."/>
            <person name="Jetten M.S.M."/>
            <person name="Mascher T."/>
            <person name="Medema M.H."/>
            <person name="Devos D.P."/>
            <person name="Kaster A.-K."/>
            <person name="Ovreas L."/>
            <person name="Rohde M."/>
            <person name="Galperin M.Y."/>
            <person name="Jogler C."/>
        </authorList>
    </citation>
    <scope>NUCLEOTIDE SEQUENCE [LARGE SCALE GENOMIC DNA]</scope>
    <source>
        <strain evidence="1 2">V202</strain>
    </source>
</reference>
<accession>A0A517WNI8</accession>
<organism evidence="1 2">
    <name type="scientific">Gimesia aquarii</name>
    <dbReference type="NCBI Taxonomy" id="2527964"/>
    <lineage>
        <taxon>Bacteria</taxon>
        <taxon>Pseudomonadati</taxon>
        <taxon>Planctomycetota</taxon>
        <taxon>Planctomycetia</taxon>
        <taxon>Planctomycetales</taxon>
        <taxon>Planctomycetaceae</taxon>
        <taxon>Gimesia</taxon>
    </lineage>
</organism>